<evidence type="ECO:0000313" key="3">
    <source>
        <dbReference type="Proteomes" id="UP000751190"/>
    </source>
</evidence>
<dbReference type="AlphaFoldDB" id="A0A8J5XHN9"/>
<reference evidence="2" key="1">
    <citation type="submission" date="2021-05" db="EMBL/GenBank/DDBJ databases">
        <title>The genome of the haptophyte Pavlova lutheri (Diacronema luteri, Pavlovales) - a model for lipid biosynthesis in eukaryotic algae.</title>
        <authorList>
            <person name="Hulatt C.J."/>
            <person name="Posewitz M.C."/>
        </authorList>
    </citation>
    <scope>NUCLEOTIDE SEQUENCE</scope>
    <source>
        <strain evidence="2">NIVA-4/92</strain>
    </source>
</reference>
<proteinExistence type="predicted"/>
<feature type="compositionally biased region" description="Basic and acidic residues" evidence="1">
    <location>
        <begin position="444"/>
        <end position="457"/>
    </location>
</feature>
<protein>
    <submittedName>
        <fullName evidence="2">Uncharacterized protein</fullName>
    </submittedName>
</protein>
<evidence type="ECO:0000256" key="1">
    <source>
        <dbReference type="SAM" id="MobiDB-lite"/>
    </source>
</evidence>
<sequence>MLSPHIATLHVVPRIGPKRLRELSAAFQRESELMAANVDELNAVVRDSRAADSLRRFLDDDLSVMIAGKRHVALWNKTSQKLVKGCVAPTEEKLDAFLSKHPNHEVYTGQDRAEKSMKYVPRAERLDVKGYVVLNFPCADEDKKFAMLCTHALEYGLCPEPREHATELLEAVHRGLRTPTRIEQVRVHAAGALGVPSDEPRAKLNALRADECRSKLRDAHARCLRALHEAKLLPLRLLTPAEGKRRVLVMGEHVPDGPMPICLYQLDDDRFGLLVKPGEDGSLVGPTPRAAADAASEVPPLKHELARALKATESLLDEVASSVIDSSIVEAPRLAVRELLQRTRSSVGYEACLVGMNGIGKSTLANALLYLSSKGDVAYGASSIDDYQLEGLLDSGHPRARDNEDNEVPPFAELLRNDELRAHWALELLEPSDTDVQRSADAASQRERQLREHNLADRRSAKNPFETYVLPCGDQANTTTAVATSLRYGQVMQLSVHWWTHAEMQERAFEYVKMRRSVDFDQEANEVRLAYAQYKMVTTGTLADDSSLALDDDALDDELPASAHDVRVCDEIATLVKQPYRTFVGGGKSLHLDQLLVHAKLRELMRSRSVGALAVRRVTIYQPCTVLEGGNGLVDLPGLNTASPLEQLQTHAAVTHGSTGAVIVVLSRSLGGDQEAMKKLNDYGVLEAVLLRRMRVDFVFNREYVHRGLLPSQLSEEGEMRICTDLITSSRETYKRQLLAKRKQLERMLPQHTDVPVETRPHAGERWCTDIEIDELVRDTRMLPVYVLLHTSAALNRRERPDRAALADKHSGMLTLLGMIEELNHSALLGAIAQLCNHTLPQLRGRIASTLDDSSSQIPLSLVDLATKMLKPRNDAFQLALDSVQSAVRERFEEAKIELRDVVANYFRADPSVYDELTSDAARHKQQCCFDRFRKTANSALKAINAIEPAHGGNYHGLELMPIAFPTGTLGDYEELMVRIDPELDDLFDSVLIIVIEEMSKLHSDALEGSTSQQLLQTVYAHGIHMPLMSRRADFFRARQRAPDLLPNRPINYITKLILRERSVALRATVLTEREACDVKTALDVFALIRSSCLTPSVPIGDHAQATAVQGPSSAAGSSPVERKVTRAQHEWILCAEKKVSDLLDLQLKWLLNDLLGHRVKGRGLLHNMLASFLTHVVQTSTLAANGDARARLGDQARVLDEHVAALRALHALGAAVRLDAAQLGHAIAHSFESMLQQKDTDSRALQVHAPTHDGDERVCGFKRERP</sequence>
<dbReference type="InterPro" id="IPR037259">
    <property type="entry name" value="BRK_sf"/>
</dbReference>
<dbReference type="InterPro" id="IPR010994">
    <property type="entry name" value="RuvA_2-like"/>
</dbReference>
<evidence type="ECO:0000313" key="2">
    <source>
        <dbReference type="EMBL" id="KAG8464398.1"/>
    </source>
</evidence>
<name>A0A8J5XHN9_DIALT</name>
<comment type="caution">
    <text evidence="2">The sequence shown here is derived from an EMBL/GenBank/DDBJ whole genome shotgun (WGS) entry which is preliminary data.</text>
</comment>
<dbReference type="OMA" id="CTHALEY"/>
<dbReference type="EMBL" id="JAGTXO010000013">
    <property type="protein sequence ID" value="KAG8464398.1"/>
    <property type="molecule type" value="Genomic_DNA"/>
</dbReference>
<dbReference type="SUPFAM" id="SSF47781">
    <property type="entry name" value="RuvA domain 2-like"/>
    <property type="match status" value="1"/>
</dbReference>
<keyword evidence="3" id="KW-1185">Reference proteome</keyword>
<accession>A0A8J5XHN9</accession>
<gene>
    <name evidence="2" type="ORF">KFE25_003461</name>
</gene>
<dbReference type="SUPFAM" id="SSF160481">
    <property type="entry name" value="BRK domain-like"/>
    <property type="match status" value="1"/>
</dbReference>
<feature type="region of interest" description="Disordered" evidence="1">
    <location>
        <begin position="435"/>
        <end position="457"/>
    </location>
</feature>
<organism evidence="2 3">
    <name type="scientific">Diacronema lutheri</name>
    <name type="common">Unicellular marine alga</name>
    <name type="synonym">Monochrysis lutheri</name>
    <dbReference type="NCBI Taxonomy" id="2081491"/>
    <lineage>
        <taxon>Eukaryota</taxon>
        <taxon>Haptista</taxon>
        <taxon>Haptophyta</taxon>
        <taxon>Pavlovophyceae</taxon>
        <taxon>Pavlovales</taxon>
        <taxon>Pavlovaceae</taxon>
        <taxon>Diacronema</taxon>
    </lineage>
</organism>
<dbReference type="Proteomes" id="UP000751190">
    <property type="component" value="Unassembled WGS sequence"/>
</dbReference>